<name>A0A3T0MY31_9RHOB</name>
<evidence type="ECO:0000313" key="2">
    <source>
        <dbReference type="EMBL" id="AZV76668.1"/>
    </source>
</evidence>
<dbReference type="Proteomes" id="UP000283063">
    <property type="component" value="Chromosome"/>
</dbReference>
<dbReference type="PANTHER" id="PTHR39426">
    <property type="entry name" value="HOMOLOGY TO DEATH-ON-CURING PROTEIN OF PHAGE P1"/>
    <property type="match status" value="1"/>
</dbReference>
<feature type="domain" description="Fido" evidence="1">
    <location>
        <begin position="8"/>
        <end position="121"/>
    </location>
</feature>
<keyword evidence="3" id="KW-1185">Reference proteome</keyword>
<dbReference type="AlphaFoldDB" id="A0A3T0MY31"/>
<dbReference type="PROSITE" id="PS51459">
    <property type="entry name" value="FIDO"/>
    <property type="match status" value="1"/>
</dbReference>
<dbReference type="Pfam" id="PF02661">
    <property type="entry name" value="Fic"/>
    <property type="match status" value="1"/>
</dbReference>
<dbReference type="PANTHER" id="PTHR39426:SF1">
    <property type="entry name" value="HOMOLOGY TO DEATH-ON-CURING PROTEIN OF PHAGE P1"/>
    <property type="match status" value="1"/>
</dbReference>
<dbReference type="KEGG" id="sedi:EBB79_01320"/>
<proteinExistence type="predicted"/>
<protein>
    <submittedName>
        <fullName evidence="2">Type II toxin-antitoxin system death-on-curing family toxin</fullName>
    </submittedName>
</protein>
<dbReference type="OrthoDB" id="9802752at2"/>
<dbReference type="InterPro" id="IPR053737">
    <property type="entry name" value="Type_II_TA_Toxin"/>
</dbReference>
<dbReference type="GO" id="GO:0016301">
    <property type="term" value="F:kinase activity"/>
    <property type="evidence" value="ECO:0007669"/>
    <property type="project" value="InterPro"/>
</dbReference>
<dbReference type="InterPro" id="IPR006440">
    <property type="entry name" value="Doc"/>
</dbReference>
<gene>
    <name evidence="2" type="ORF">EBB79_01320</name>
</gene>
<dbReference type="SUPFAM" id="SSF140931">
    <property type="entry name" value="Fic-like"/>
    <property type="match status" value="1"/>
</dbReference>
<dbReference type="NCBIfam" id="TIGR01550">
    <property type="entry name" value="DOC_P1"/>
    <property type="match status" value="1"/>
</dbReference>
<dbReference type="InterPro" id="IPR003812">
    <property type="entry name" value="Fido"/>
</dbReference>
<evidence type="ECO:0000313" key="3">
    <source>
        <dbReference type="Proteomes" id="UP000283063"/>
    </source>
</evidence>
<dbReference type="InterPro" id="IPR036597">
    <property type="entry name" value="Fido-like_dom_sf"/>
</dbReference>
<organism evidence="2 3">
    <name type="scientific">Parasedimentitalea marina</name>
    <dbReference type="NCBI Taxonomy" id="2483033"/>
    <lineage>
        <taxon>Bacteria</taxon>
        <taxon>Pseudomonadati</taxon>
        <taxon>Pseudomonadota</taxon>
        <taxon>Alphaproteobacteria</taxon>
        <taxon>Rhodobacterales</taxon>
        <taxon>Paracoccaceae</taxon>
        <taxon>Parasedimentitalea</taxon>
    </lineage>
</organism>
<dbReference type="Gene3D" id="1.20.120.1870">
    <property type="entry name" value="Fic/DOC protein, Fido domain"/>
    <property type="match status" value="1"/>
</dbReference>
<reference evidence="2 3" key="1">
    <citation type="submission" date="2018-10" db="EMBL/GenBank/DDBJ databases">
        <title>Parasedimentitalea marina sp. nov., a psychrophilic bacterium isolated from deep seawater of the New Britain Trench.</title>
        <authorList>
            <person name="Cao J."/>
        </authorList>
    </citation>
    <scope>NUCLEOTIDE SEQUENCE [LARGE SCALE GENOMIC DNA]</scope>
    <source>
        <strain evidence="2 3">W43</strain>
    </source>
</reference>
<evidence type="ECO:0000259" key="1">
    <source>
        <dbReference type="PROSITE" id="PS51459"/>
    </source>
</evidence>
<dbReference type="EMBL" id="CP033219">
    <property type="protein sequence ID" value="AZV76668.1"/>
    <property type="molecule type" value="Genomic_DNA"/>
</dbReference>
<accession>A0A3T0MY31</accession>
<sequence length="128" mass="14206">MGKRHYRVTLADAIAAHDEALTYGGRKGIGSLDLIESALGRPYSGYHRPINRKAAALLESMVGNHGFTDGNKRTAWLVVELLIERSGYYLNIPDDDPIDDIVVGVAESSVSFDDLTVWFKERLKRAET</sequence>